<keyword evidence="10" id="KW-0804">Transcription</keyword>
<keyword evidence="11" id="KW-0539">Nucleus</keyword>
<dbReference type="Gene3D" id="2.60.120.650">
    <property type="entry name" value="Cupin"/>
    <property type="match status" value="1"/>
</dbReference>
<keyword evidence="7" id="KW-0408">Iron</keyword>
<keyword evidence="5" id="KW-0223">Dioxygenase</keyword>
<dbReference type="InterPro" id="IPR003347">
    <property type="entry name" value="JmjC_dom"/>
</dbReference>
<dbReference type="GO" id="GO:0046872">
    <property type="term" value="F:metal ion binding"/>
    <property type="evidence" value="ECO:0007669"/>
    <property type="project" value="UniProtKB-KW"/>
</dbReference>
<dbReference type="Pfam" id="PF13621">
    <property type="entry name" value="Cupin_8"/>
    <property type="match status" value="1"/>
</dbReference>
<accession>A0A1V9YIE9</accession>
<gene>
    <name evidence="15" type="ORF">ACHHYP_11816</name>
</gene>
<keyword evidence="12" id="KW-0131">Cell cycle</keyword>
<dbReference type="FunFam" id="2.60.120.650:FF:000046">
    <property type="entry name" value="JmjC domain-containing protein D"/>
    <property type="match status" value="1"/>
</dbReference>
<evidence type="ECO:0000256" key="1">
    <source>
        <dbReference type="ARBA" id="ARBA00001954"/>
    </source>
</evidence>
<evidence type="ECO:0000256" key="5">
    <source>
        <dbReference type="ARBA" id="ARBA00022964"/>
    </source>
</evidence>
<dbReference type="STRING" id="1202772.A0A1V9YIE9"/>
<reference evidence="15 16" key="1">
    <citation type="journal article" date="2014" name="Genome Biol. Evol.">
        <title>The secreted proteins of Achlya hypogyna and Thraustotheca clavata identify the ancestral oomycete secretome and reveal gene acquisitions by horizontal gene transfer.</title>
        <authorList>
            <person name="Misner I."/>
            <person name="Blouin N."/>
            <person name="Leonard G."/>
            <person name="Richards T.A."/>
            <person name="Lane C.E."/>
        </authorList>
    </citation>
    <scope>NUCLEOTIDE SEQUENCE [LARGE SCALE GENOMIC DNA]</scope>
    <source>
        <strain evidence="15 16">ATCC 48635</strain>
    </source>
</reference>
<dbReference type="OrthoDB" id="47172at2759"/>
<dbReference type="InterPro" id="IPR041667">
    <property type="entry name" value="Cupin_8"/>
</dbReference>
<sequence>MEVALLDAAAAQVQAEAWTEAKLLAEEAVHRIWDRLHLGKWSEVDVVWRKRFATACHLLAQCQVATTTDVAGAISTLDTGLLMAGPYGSVLHELMELLLEQVPEPTTPFDCGIKRHCFHPTYEHVALYPIPGCATGIECIDPPPLSVFHDTYMRPRRPVVIRGAMTHWPAMGGHRSWANLDYLKRVAGMRTVPIEIGSSYLDDDWSQTLMPLSQFIDEHVTTTSAAKGYLAQHALFEQIPQLRRDICIPDYCALSDDCTDEDDDEVVVNAWFGPANTISPLHFDPAHNLLCQVVGRKYLRLYAPTQSHEMYPVEGLLQNTSQVKVEAVDHEAFPSFGSAPYIECTLHPGDMLYLPPRFWHFVQALDVSFSVSCWYAQPKS</sequence>
<evidence type="ECO:0000313" key="16">
    <source>
        <dbReference type="Proteomes" id="UP000243579"/>
    </source>
</evidence>
<dbReference type="SMART" id="SM00558">
    <property type="entry name" value="JmjC"/>
    <property type="match status" value="1"/>
</dbReference>
<evidence type="ECO:0000256" key="10">
    <source>
        <dbReference type="ARBA" id="ARBA00023163"/>
    </source>
</evidence>
<evidence type="ECO:0000259" key="14">
    <source>
        <dbReference type="PROSITE" id="PS51184"/>
    </source>
</evidence>
<dbReference type="Proteomes" id="UP000243579">
    <property type="component" value="Unassembled WGS sequence"/>
</dbReference>
<proteinExistence type="predicted"/>
<evidence type="ECO:0000256" key="13">
    <source>
        <dbReference type="ARBA" id="ARBA00049800"/>
    </source>
</evidence>
<evidence type="ECO:0000256" key="9">
    <source>
        <dbReference type="ARBA" id="ARBA00023108"/>
    </source>
</evidence>
<evidence type="ECO:0000256" key="6">
    <source>
        <dbReference type="ARBA" id="ARBA00023002"/>
    </source>
</evidence>
<evidence type="ECO:0000256" key="2">
    <source>
        <dbReference type="ARBA" id="ARBA00004123"/>
    </source>
</evidence>
<evidence type="ECO:0000313" key="15">
    <source>
        <dbReference type="EMBL" id="OQR85447.1"/>
    </source>
</evidence>
<dbReference type="GO" id="GO:0051864">
    <property type="term" value="F:histone H3K36 demethylase activity"/>
    <property type="evidence" value="ECO:0007669"/>
    <property type="project" value="TreeGrafter"/>
</dbReference>
<protein>
    <recommendedName>
        <fullName evidence="13">JmjC domain-containing protein 5</fullName>
    </recommendedName>
</protein>
<keyword evidence="8" id="KW-0805">Transcription regulation</keyword>
<dbReference type="PANTHER" id="PTHR12461">
    <property type="entry name" value="HYPOXIA-INDUCIBLE FACTOR 1 ALPHA INHIBITOR-RELATED"/>
    <property type="match status" value="1"/>
</dbReference>
<evidence type="ECO:0000256" key="4">
    <source>
        <dbReference type="ARBA" id="ARBA00022853"/>
    </source>
</evidence>
<name>A0A1V9YIE9_ACHHY</name>
<keyword evidence="16" id="KW-1185">Reference proteome</keyword>
<comment type="subcellular location">
    <subcellularLocation>
        <location evidence="2">Nucleus</location>
    </subcellularLocation>
</comment>
<comment type="cofactor">
    <cofactor evidence="1">
        <name>Fe(2+)</name>
        <dbReference type="ChEBI" id="CHEBI:29033"/>
    </cofactor>
</comment>
<evidence type="ECO:0000256" key="11">
    <source>
        <dbReference type="ARBA" id="ARBA00023242"/>
    </source>
</evidence>
<keyword evidence="3" id="KW-0479">Metal-binding</keyword>
<dbReference type="AlphaFoldDB" id="A0A1V9YIE9"/>
<dbReference type="EMBL" id="JNBR01001677">
    <property type="protein sequence ID" value="OQR85447.1"/>
    <property type="molecule type" value="Genomic_DNA"/>
</dbReference>
<dbReference type="InterPro" id="IPR056520">
    <property type="entry name" value="ARM_KDM8_N"/>
</dbReference>
<evidence type="ECO:0000256" key="8">
    <source>
        <dbReference type="ARBA" id="ARBA00023015"/>
    </source>
</evidence>
<comment type="caution">
    <text evidence="15">The sequence shown here is derived from an EMBL/GenBank/DDBJ whole genome shotgun (WGS) entry which is preliminary data.</text>
</comment>
<organism evidence="15 16">
    <name type="scientific">Achlya hypogyna</name>
    <name type="common">Oomycete</name>
    <name type="synonym">Protoachlya hypogyna</name>
    <dbReference type="NCBI Taxonomy" id="1202772"/>
    <lineage>
        <taxon>Eukaryota</taxon>
        <taxon>Sar</taxon>
        <taxon>Stramenopiles</taxon>
        <taxon>Oomycota</taxon>
        <taxon>Saprolegniomycetes</taxon>
        <taxon>Saprolegniales</taxon>
        <taxon>Achlyaceae</taxon>
        <taxon>Achlya</taxon>
    </lineage>
</organism>
<evidence type="ECO:0000256" key="12">
    <source>
        <dbReference type="ARBA" id="ARBA00023306"/>
    </source>
</evidence>
<evidence type="ECO:0000256" key="7">
    <source>
        <dbReference type="ARBA" id="ARBA00023004"/>
    </source>
</evidence>
<dbReference type="GO" id="GO:0005634">
    <property type="term" value="C:nucleus"/>
    <property type="evidence" value="ECO:0007669"/>
    <property type="project" value="UniProtKB-SubCell"/>
</dbReference>
<keyword evidence="6" id="KW-0560">Oxidoreductase</keyword>
<dbReference type="GO" id="GO:0048511">
    <property type="term" value="P:rhythmic process"/>
    <property type="evidence" value="ECO:0007669"/>
    <property type="project" value="UniProtKB-KW"/>
</dbReference>
<dbReference type="Pfam" id="PF24472">
    <property type="entry name" value="ARM_KDM8_N"/>
    <property type="match status" value="1"/>
</dbReference>
<evidence type="ECO:0000256" key="3">
    <source>
        <dbReference type="ARBA" id="ARBA00022723"/>
    </source>
</evidence>
<dbReference type="PANTHER" id="PTHR12461:SF106">
    <property type="entry name" value="BIFUNCTIONAL PEPTIDASE AND ARGINYL-HYDROXYLASE JMJD5"/>
    <property type="match status" value="1"/>
</dbReference>
<dbReference type="PROSITE" id="PS51184">
    <property type="entry name" value="JMJC"/>
    <property type="match status" value="1"/>
</dbReference>
<keyword evidence="9" id="KW-0090">Biological rhythms</keyword>
<feature type="domain" description="JmjC" evidence="14">
    <location>
        <begin position="237"/>
        <end position="380"/>
    </location>
</feature>
<dbReference type="SUPFAM" id="SSF51197">
    <property type="entry name" value="Clavaminate synthase-like"/>
    <property type="match status" value="1"/>
</dbReference>
<keyword evidence="4" id="KW-0156">Chromatin regulator</keyword>